<dbReference type="GO" id="GO:0006508">
    <property type="term" value="P:proteolysis"/>
    <property type="evidence" value="ECO:0007669"/>
    <property type="project" value="UniProtKB-KW"/>
</dbReference>
<evidence type="ECO:0000256" key="2">
    <source>
        <dbReference type="SAM" id="Phobius"/>
    </source>
</evidence>
<dbReference type="PRINTS" id="PR00705">
    <property type="entry name" value="PAPAIN"/>
</dbReference>
<feature type="transmembrane region" description="Helical" evidence="2">
    <location>
        <begin position="405"/>
        <end position="424"/>
    </location>
</feature>
<dbReference type="Pfam" id="PF00112">
    <property type="entry name" value="Peptidase_C1"/>
    <property type="match status" value="1"/>
</dbReference>
<name>A0A6F8X3I9_9VIRU</name>
<dbReference type="InterPro" id="IPR013128">
    <property type="entry name" value="Peptidase_C1A"/>
</dbReference>
<sequence>MYTPRLASDVRFDKYADYYRSKKRMKDGKFLYTTVTAESKDFPKQFSWALQYNPKTDPPNTLNKKYYIETMRKQYMCGSCWATSLAQVVSDCLIVGEAVAGRKPMISATYIMSENLTQKGCLGGNPAEAAKVIEQRGTFDQTCVDYSWCSEDPRCRHNSLGHFSARETAKILNSKIPPFGKCYFGSIPKYLYKINPGSRVLSMNHEGMDHLVQTKRILTFRSTVQAHILKYGPVLGGFVVLTNFMNAEHTNPLNSTRGIYFENIAYNHNRIDHAYTKEHSFAVIGMHAVAVVGWGVERNIIYAGRKLNAVYYWHCRNTWGTEWGYQKGYFKIAAYPINKLSQFDTEVSLPDDPFVKIGSVLMIKATIPPRLIDSKGMSTVELNKIKLSHPKRFYMLNESKTSLEIILYVTMVVIFFIVIIVLYLSRS</sequence>
<accession>A0A6F8X3I9</accession>
<dbReference type="Proteomes" id="UP000501113">
    <property type="component" value="Segment"/>
</dbReference>
<comment type="similarity">
    <text evidence="1">Belongs to the peptidase C1 family.</text>
</comment>
<keyword evidence="2" id="KW-0472">Membrane</keyword>
<dbReference type="PANTHER" id="PTHR12411">
    <property type="entry name" value="CYSTEINE PROTEASE FAMILY C1-RELATED"/>
    <property type="match status" value="1"/>
</dbReference>
<dbReference type="EMBL" id="LC534415">
    <property type="protein sequence ID" value="BCB67543.1"/>
    <property type="molecule type" value="Genomic_DNA"/>
</dbReference>
<keyword evidence="2" id="KW-1133">Transmembrane helix</keyword>
<dbReference type="PROSITE" id="PS00639">
    <property type="entry name" value="THIOL_PROTEASE_HIS"/>
    <property type="match status" value="1"/>
</dbReference>
<keyword evidence="2" id="KW-0812">Transmembrane</keyword>
<organism evidence="4">
    <name type="scientific">Lymphocystis disease virus 2</name>
    <dbReference type="NCBI Taxonomy" id="159183"/>
    <lineage>
        <taxon>Viruses</taxon>
        <taxon>Varidnaviria</taxon>
        <taxon>Bamfordvirae</taxon>
        <taxon>Nucleocytoviricota</taxon>
        <taxon>Megaviricetes</taxon>
        <taxon>Pimascovirales</taxon>
        <taxon>Pimascovirales incertae sedis</taxon>
        <taxon>Iridoviridae</taxon>
        <taxon>Alphairidovirinae</taxon>
        <taxon>Lymphocystivirus</taxon>
        <taxon>Lymphocystivirus paralichthys1</taxon>
    </lineage>
</organism>
<dbReference type="SMART" id="SM00645">
    <property type="entry name" value="Pept_C1"/>
    <property type="match status" value="1"/>
</dbReference>
<protein>
    <submittedName>
        <fullName evidence="4">Papain family cysteine protease</fullName>
    </submittedName>
</protein>
<reference evidence="4" key="1">
    <citation type="journal article" date="2021" name="Microbiol. Resour. Announc.">
        <title>Genome Sequence of Lymphocystis Disease Virus 2 LCDV-JP_Oita_2018, Isolated from a Diseased Japanese Flounder (Paralichthys olivaceus) in Japan.</title>
        <authorList>
            <person name="Kawato S."/>
            <person name="Nozaki R."/>
            <person name="Hirono I."/>
            <person name="Kondo H."/>
        </authorList>
    </citation>
    <scope>NUCLEOTIDE SEQUENCE</scope>
    <source>
        <strain evidence="4">LCDV-JP_Oita_2018</strain>
    </source>
</reference>
<dbReference type="SUPFAM" id="SSF54001">
    <property type="entry name" value="Cysteine proteinases"/>
    <property type="match status" value="1"/>
</dbReference>
<evidence type="ECO:0000313" key="4">
    <source>
        <dbReference type="EMBL" id="BCB67543.1"/>
    </source>
</evidence>
<keyword evidence="4" id="KW-0378">Hydrolase</keyword>
<dbReference type="InterPro" id="IPR038765">
    <property type="entry name" value="Papain-like_cys_pep_sf"/>
</dbReference>
<proteinExistence type="inferred from homology"/>
<feature type="domain" description="Peptidase C1A papain C-terminal" evidence="3">
    <location>
        <begin position="53"/>
        <end position="337"/>
    </location>
</feature>
<dbReference type="Gene3D" id="3.90.70.10">
    <property type="entry name" value="Cysteine proteinases"/>
    <property type="match status" value="1"/>
</dbReference>
<evidence type="ECO:0000259" key="3">
    <source>
        <dbReference type="SMART" id="SM00645"/>
    </source>
</evidence>
<evidence type="ECO:0000256" key="1">
    <source>
        <dbReference type="ARBA" id="ARBA00008455"/>
    </source>
</evidence>
<keyword evidence="4" id="KW-0645">Protease</keyword>
<dbReference type="InterPro" id="IPR000668">
    <property type="entry name" value="Peptidase_C1A_C"/>
</dbReference>
<dbReference type="GO" id="GO:0008234">
    <property type="term" value="F:cysteine-type peptidase activity"/>
    <property type="evidence" value="ECO:0007669"/>
    <property type="project" value="InterPro"/>
</dbReference>
<dbReference type="InterPro" id="IPR025660">
    <property type="entry name" value="Pept_his_AS"/>
</dbReference>